<sequence>MQQPGVSSVAANVFNQIDRNRKGAITANELQQALSNGLGTSFNIKTVELMICMFDKDMNGTINVYEFSQLFEYVQQWQQCFRSYDRDGSGTIDCREFHTALTSFGYRLSPEFSQFLIRKFDKNRRGSVGFDNFILACVCLKNLTDVFRPYDYQRNGMAQLSYEQFLTAAFSVVS</sequence>
<name>A0A095BTB6_SCHHA</name>
<dbReference type="PANTHER" id="PTHR46212">
    <property type="entry name" value="PEFLIN"/>
    <property type="match status" value="1"/>
</dbReference>
<dbReference type="EMBL" id="KL250491">
    <property type="protein sequence ID" value="KGB32073.1"/>
    <property type="molecule type" value="Genomic_DNA"/>
</dbReference>
<evidence type="ECO:0000256" key="5">
    <source>
        <dbReference type="ARBA" id="ARBA00022837"/>
    </source>
</evidence>
<proteinExistence type="predicted"/>
<dbReference type="InterPro" id="IPR011992">
    <property type="entry name" value="EF-hand-dom_pair"/>
</dbReference>
<dbReference type="KEGG" id="shx:MS3_00008361"/>
<dbReference type="EMBL" id="AMPZ03000006">
    <property type="protein sequence ID" value="KAH9581135.1"/>
    <property type="molecule type" value="Genomic_DNA"/>
</dbReference>
<dbReference type="GO" id="GO:0005509">
    <property type="term" value="F:calcium ion binding"/>
    <property type="evidence" value="ECO:0007669"/>
    <property type="project" value="InterPro"/>
</dbReference>
<dbReference type="STRING" id="6185.A0A095BTB6"/>
<reference evidence="8" key="1">
    <citation type="journal article" date="2012" name="Nat. Genet.">
        <title>Whole-genome sequence of Schistosoma haematobium.</title>
        <authorList>
            <person name="Young N.D."/>
            <person name="Jex A.R."/>
            <person name="Li B."/>
            <person name="Liu S."/>
            <person name="Yang L."/>
            <person name="Xiong Z."/>
            <person name="Li Y."/>
            <person name="Cantacessi C."/>
            <person name="Hall R.S."/>
            <person name="Xu X."/>
            <person name="Chen F."/>
            <person name="Wu X."/>
            <person name="Zerlotini A."/>
            <person name="Oliveira G."/>
            <person name="Hofmann A."/>
            <person name="Zhang G."/>
            <person name="Fang X."/>
            <person name="Kang Y."/>
            <person name="Campbell B.E."/>
            <person name="Loukas A."/>
            <person name="Ranganathan S."/>
            <person name="Rollinson D."/>
            <person name="Rinaldi G."/>
            <person name="Brindley P.J."/>
            <person name="Yang H."/>
            <person name="Wang J."/>
            <person name="Wang J."/>
            <person name="Gasser R.B."/>
        </authorList>
    </citation>
    <scope>NUCLEOTIDE SEQUENCE [LARGE SCALE GENOMIC DNA]</scope>
</reference>
<evidence type="ECO:0000259" key="6">
    <source>
        <dbReference type="PROSITE" id="PS50222"/>
    </source>
</evidence>
<dbReference type="Proteomes" id="UP000471633">
    <property type="component" value="Unassembled WGS sequence"/>
</dbReference>
<accession>A0A095BTB6</accession>
<keyword evidence="2" id="KW-0963">Cytoplasm</keyword>
<dbReference type="PROSITE" id="PS00018">
    <property type="entry name" value="EF_HAND_1"/>
    <property type="match status" value="1"/>
</dbReference>
<dbReference type="InterPro" id="IPR002048">
    <property type="entry name" value="EF_hand_dom"/>
</dbReference>
<protein>
    <submittedName>
        <fullName evidence="7">Programmed cell death protein 6</fullName>
    </submittedName>
    <submittedName>
        <fullName evidence="8">Sorcin</fullName>
    </submittedName>
</protein>
<dbReference type="CTD" id="24588021"/>
<dbReference type="GO" id="GO:0005737">
    <property type="term" value="C:cytoplasm"/>
    <property type="evidence" value="ECO:0007669"/>
    <property type="project" value="UniProtKB-SubCell"/>
</dbReference>
<dbReference type="AlphaFoldDB" id="A0A095BTB6"/>
<feature type="domain" description="EF-hand" evidence="6">
    <location>
        <begin position="72"/>
        <end position="107"/>
    </location>
</feature>
<evidence type="ECO:0000256" key="4">
    <source>
        <dbReference type="ARBA" id="ARBA00022737"/>
    </source>
</evidence>
<gene>
    <name evidence="7" type="primary">PDCD6_1</name>
    <name evidence="7" type="ORF">MS3_00008361</name>
    <name evidence="8" type="ORF">MS3_00180</name>
</gene>
<dbReference type="PANTHER" id="PTHR46212:SF9">
    <property type="entry name" value="PROGRAMMED CELL DEATH PROTEIN 6"/>
    <property type="match status" value="1"/>
</dbReference>
<dbReference type="RefSeq" id="XP_051065318.1">
    <property type="nucleotide sequence ID" value="XM_051216722.1"/>
</dbReference>
<dbReference type="SUPFAM" id="SSF47473">
    <property type="entry name" value="EF-hand"/>
    <property type="match status" value="1"/>
</dbReference>
<dbReference type="Pfam" id="PF13499">
    <property type="entry name" value="EF-hand_7"/>
    <property type="match status" value="2"/>
</dbReference>
<reference evidence="7" key="4">
    <citation type="journal article" date="2022" name="PLoS Pathog.">
        <title>Chromosome-level genome of Schistosoma haematobium underpins genome-wide explorations of molecular variation.</title>
        <authorList>
            <person name="Stroehlein A.J."/>
            <person name="Korhonen P.K."/>
            <person name="Lee V.V."/>
            <person name="Ralph S.A."/>
            <person name="Mentink-Kane M."/>
            <person name="You H."/>
            <person name="McManus D.P."/>
            <person name="Tchuente L.T."/>
            <person name="Stothard J.R."/>
            <person name="Kaur P."/>
            <person name="Dudchenko O."/>
            <person name="Aiden E.L."/>
            <person name="Yang B."/>
            <person name="Yang H."/>
            <person name="Emery A.M."/>
            <person name="Webster B.L."/>
            <person name="Brindley P.J."/>
            <person name="Rollinson D."/>
            <person name="Chang B.C.H."/>
            <person name="Gasser R.B."/>
            <person name="Young N.D."/>
        </authorList>
    </citation>
    <scope>NUCLEOTIDE SEQUENCE</scope>
</reference>
<evidence type="ECO:0000313" key="9">
    <source>
        <dbReference type="Proteomes" id="UP000471633"/>
    </source>
</evidence>
<organism evidence="8">
    <name type="scientific">Schistosoma haematobium</name>
    <name type="common">Blood fluke</name>
    <dbReference type="NCBI Taxonomy" id="6185"/>
    <lineage>
        <taxon>Eukaryota</taxon>
        <taxon>Metazoa</taxon>
        <taxon>Spiralia</taxon>
        <taxon>Lophotrochozoa</taxon>
        <taxon>Platyhelminthes</taxon>
        <taxon>Trematoda</taxon>
        <taxon>Digenea</taxon>
        <taxon>Strigeidida</taxon>
        <taxon>Schistosomatoidea</taxon>
        <taxon>Schistosomatidae</taxon>
        <taxon>Schistosoma</taxon>
    </lineage>
</organism>
<evidence type="ECO:0000313" key="8">
    <source>
        <dbReference type="EMBL" id="KGB32073.1"/>
    </source>
</evidence>
<evidence type="ECO:0000256" key="1">
    <source>
        <dbReference type="ARBA" id="ARBA00004496"/>
    </source>
</evidence>
<comment type="subcellular location">
    <subcellularLocation>
        <location evidence="1">Cytoplasm</location>
    </subcellularLocation>
</comment>
<reference evidence="7" key="3">
    <citation type="submission" date="2021-06" db="EMBL/GenBank/DDBJ databases">
        <title>Chromosome-level genome assembly for S. haematobium.</title>
        <authorList>
            <person name="Stroehlein A.J."/>
        </authorList>
    </citation>
    <scope>NUCLEOTIDE SEQUENCE</scope>
</reference>
<dbReference type="InterPro" id="IPR051426">
    <property type="entry name" value="Peflin/Sorcin_CaBP"/>
</dbReference>
<dbReference type="CDD" id="cd16180">
    <property type="entry name" value="EFh_PEF_Group_I"/>
    <property type="match status" value="1"/>
</dbReference>
<keyword evidence="3" id="KW-0479">Metal-binding</keyword>
<dbReference type="GeneID" id="24588021"/>
<feature type="domain" description="EF-hand" evidence="6">
    <location>
        <begin position="108"/>
        <end position="143"/>
    </location>
</feature>
<evidence type="ECO:0000256" key="2">
    <source>
        <dbReference type="ARBA" id="ARBA00022490"/>
    </source>
</evidence>
<keyword evidence="5" id="KW-0106">Calcium</keyword>
<reference evidence="7" key="2">
    <citation type="journal article" date="2019" name="Gigascience">
        <title>High-quality Schistosoma haematobium genome achieved by single-molecule and long-range sequencing.</title>
        <authorList>
            <person name="Stroehlein A.J."/>
            <person name="Korhonen P.K."/>
            <person name="Chong T.M."/>
            <person name="Lim Y.L."/>
            <person name="Chan K.G."/>
            <person name="Webster B."/>
            <person name="Rollinson D."/>
            <person name="Brindley P.J."/>
            <person name="Gasser R.B."/>
            <person name="Young N.D."/>
        </authorList>
    </citation>
    <scope>NUCLEOTIDE SEQUENCE</scope>
</reference>
<dbReference type="Gene3D" id="1.10.238.10">
    <property type="entry name" value="EF-hand"/>
    <property type="match status" value="1"/>
</dbReference>
<keyword evidence="4" id="KW-0677">Repeat</keyword>
<dbReference type="GO" id="GO:0048306">
    <property type="term" value="F:calcium-dependent protein binding"/>
    <property type="evidence" value="ECO:0007669"/>
    <property type="project" value="UniProtKB-ARBA"/>
</dbReference>
<dbReference type="InterPro" id="IPR018247">
    <property type="entry name" value="EF_Hand_1_Ca_BS"/>
</dbReference>
<evidence type="ECO:0000256" key="3">
    <source>
        <dbReference type="ARBA" id="ARBA00022723"/>
    </source>
</evidence>
<feature type="domain" description="EF-hand" evidence="6">
    <location>
        <begin position="5"/>
        <end position="40"/>
    </location>
</feature>
<dbReference type="SMART" id="SM00054">
    <property type="entry name" value="EFh"/>
    <property type="match status" value="4"/>
</dbReference>
<keyword evidence="9" id="KW-1185">Reference proteome</keyword>
<evidence type="ECO:0000313" key="7">
    <source>
        <dbReference type="EMBL" id="KAH9581135.1"/>
    </source>
</evidence>
<dbReference type="PROSITE" id="PS50222">
    <property type="entry name" value="EF_HAND_2"/>
    <property type="match status" value="3"/>
</dbReference>